<feature type="domain" description="Acyltransferase 3" evidence="2">
    <location>
        <begin position="6"/>
        <end position="345"/>
    </location>
</feature>
<sequence length="390" mass="43079">MSERLDYLDGLRGLAALAVVFSHFESVFSAAISSGGQYTITNTLKAYWFLSGGNFAVCIFFVLSGYVLILKYDKRGGDALSSGALKRYLRLTPAILASAILLYLIQTSIGFYNSDVAQLIGGHNWLASSQPPQISFFETIKQGLTVIFHGQSPQNGVLWTMRIEFLGSMILFGLCSLFYKSNFYGIISLLFSVFLISYYGETGLYVSLFIAGSYILKRKNLYLFWPLIFAALYLGSFRAWDAPISSISNSFYWKNFIGIKPDVVIHAVGAIILVLSIRGSEIAKQALSLPVCSWLGRISFSLYLIHFTVFSSLGCLAIVKLSPLIGVQSACVVGLSLTLIVTFALSEILTRTVDLPSQKLADGFARFFLNRPSAQQSISPKNYRMLDPIQ</sequence>
<dbReference type="EMBL" id="NNRL01000159">
    <property type="protein sequence ID" value="OYR12321.1"/>
    <property type="molecule type" value="Genomic_DNA"/>
</dbReference>
<gene>
    <name evidence="3" type="ORF">CEV33_1105</name>
</gene>
<reference evidence="3 4" key="1">
    <citation type="submission" date="2017-07" db="EMBL/GenBank/DDBJ databases">
        <title>Phylogenetic study on the rhizospheric bacterium Ochrobactrum sp. A44.</title>
        <authorList>
            <person name="Krzyzanowska D.M."/>
            <person name="Ossowicki A."/>
            <person name="Rajewska M."/>
            <person name="Maciag T."/>
            <person name="Kaczynski Z."/>
            <person name="Czerwicka M."/>
            <person name="Jafra S."/>
        </authorList>
    </citation>
    <scope>NUCLEOTIDE SEQUENCE [LARGE SCALE GENOMIC DNA]</scope>
    <source>
        <strain evidence="3 4">OgA9a</strain>
    </source>
</reference>
<dbReference type="Proteomes" id="UP000216478">
    <property type="component" value="Unassembled WGS sequence"/>
</dbReference>
<accession>A0A256FD11</accession>
<evidence type="ECO:0000313" key="4">
    <source>
        <dbReference type="Proteomes" id="UP000216478"/>
    </source>
</evidence>
<name>A0A256FD11_9HYPH</name>
<feature type="transmembrane region" description="Helical" evidence="1">
    <location>
        <begin position="222"/>
        <end position="240"/>
    </location>
</feature>
<keyword evidence="1" id="KW-0812">Transmembrane</keyword>
<evidence type="ECO:0000256" key="1">
    <source>
        <dbReference type="SAM" id="Phobius"/>
    </source>
</evidence>
<evidence type="ECO:0000259" key="2">
    <source>
        <dbReference type="Pfam" id="PF01757"/>
    </source>
</evidence>
<dbReference type="PANTHER" id="PTHR23028:SF134">
    <property type="entry name" value="PUTATIVE (AFU_ORTHOLOGUE AFUA_4G08520)-RELATED"/>
    <property type="match status" value="1"/>
</dbReference>
<feature type="transmembrane region" description="Helical" evidence="1">
    <location>
        <begin position="46"/>
        <end position="68"/>
    </location>
</feature>
<comment type="caution">
    <text evidence="3">The sequence shown here is derived from an EMBL/GenBank/DDBJ whole genome shotgun (WGS) entry which is preliminary data.</text>
</comment>
<evidence type="ECO:0000313" key="3">
    <source>
        <dbReference type="EMBL" id="OYR12321.1"/>
    </source>
</evidence>
<feature type="transmembrane region" description="Helical" evidence="1">
    <location>
        <begin position="298"/>
        <end position="319"/>
    </location>
</feature>
<protein>
    <submittedName>
        <fullName evidence="3">Acyltransferase family protein</fullName>
    </submittedName>
</protein>
<feature type="transmembrane region" description="Helical" evidence="1">
    <location>
        <begin position="252"/>
        <end position="277"/>
    </location>
</feature>
<dbReference type="RefSeq" id="WP_094540532.1">
    <property type="nucleotide sequence ID" value="NZ_JBHEER010000005.1"/>
</dbReference>
<dbReference type="Pfam" id="PF01757">
    <property type="entry name" value="Acyl_transf_3"/>
    <property type="match status" value="1"/>
</dbReference>
<keyword evidence="1" id="KW-1133">Transmembrane helix</keyword>
<keyword evidence="3" id="KW-0012">Acyltransferase</keyword>
<feature type="transmembrane region" description="Helical" evidence="1">
    <location>
        <begin position="88"/>
        <end position="105"/>
    </location>
</feature>
<dbReference type="InterPro" id="IPR050879">
    <property type="entry name" value="Acyltransferase_3"/>
</dbReference>
<dbReference type="AlphaFoldDB" id="A0A256FD11"/>
<dbReference type="GO" id="GO:0016747">
    <property type="term" value="F:acyltransferase activity, transferring groups other than amino-acyl groups"/>
    <property type="evidence" value="ECO:0007669"/>
    <property type="project" value="InterPro"/>
</dbReference>
<keyword evidence="4" id="KW-1185">Reference proteome</keyword>
<keyword evidence="3" id="KW-0808">Transferase</keyword>
<dbReference type="InterPro" id="IPR002656">
    <property type="entry name" value="Acyl_transf_3_dom"/>
</dbReference>
<feature type="transmembrane region" description="Helical" evidence="1">
    <location>
        <begin position="325"/>
        <end position="345"/>
    </location>
</feature>
<organism evidence="3 4">
    <name type="scientific">Brucella grignonensis</name>
    <dbReference type="NCBI Taxonomy" id="94627"/>
    <lineage>
        <taxon>Bacteria</taxon>
        <taxon>Pseudomonadati</taxon>
        <taxon>Pseudomonadota</taxon>
        <taxon>Alphaproteobacteria</taxon>
        <taxon>Hyphomicrobiales</taxon>
        <taxon>Brucellaceae</taxon>
        <taxon>Brucella/Ochrobactrum group</taxon>
        <taxon>Brucella</taxon>
    </lineage>
</organism>
<proteinExistence type="predicted"/>
<feature type="transmembrane region" description="Helical" evidence="1">
    <location>
        <begin position="12"/>
        <end position="34"/>
    </location>
</feature>
<dbReference type="PANTHER" id="PTHR23028">
    <property type="entry name" value="ACETYLTRANSFERASE"/>
    <property type="match status" value="1"/>
</dbReference>
<keyword evidence="1" id="KW-0472">Membrane</keyword>
<feature type="transmembrane region" description="Helical" evidence="1">
    <location>
        <begin position="185"/>
        <end position="210"/>
    </location>
</feature>
<dbReference type="OrthoDB" id="9796461at2"/>